<keyword evidence="1" id="KW-0812">Transmembrane</keyword>
<evidence type="ECO:0000313" key="4">
    <source>
        <dbReference type="Proteomes" id="UP000528457"/>
    </source>
</evidence>
<organism evidence="3 4">
    <name type="scientific">Pseudoteredinibacter isoporae</name>
    <dbReference type="NCBI Taxonomy" id="570281"/>
    <lineage>
        <taxon>Bacteria</taxon>
        <taxon>Pseudomonadati</taxon>
        <taxon>Pseudomonadota</taxon>
        <taxon>Gammaproteobacteria</taxon>
        <taxon>Cellvibrionales</taxon>
        <taxon>Cellvibrionaceae</taxon>
        <taxon>Pseudoteredinibacter</taxon>
    </lineage>
</organism>
<feature type="transmembrane region" description="Helical" evidence="1">
    <location>
        <begin position="142"/>
        <end position="162"/>
    </location>
</feature>
<name>A0A7X0JQQ8_9GAMM</name>
<keyword evidence="1" id="KW-0472">Membrane</keyword>
<evidence type="ECO:0000259" key="2">
    <source>
        <dbReference type="Pfam" id="PF12158"/>
    </source>
</evidence>
<evidence type="ECO:0000313" key="3">
    <source>
        <dbReference type="EMBL" id="MBB6520558.1"/>
    </source>
</evidence>
<dbReference type="Pfam" id="PF12158">
    <property type="entry name" value="DUF3592"/>
    <property type="match status" value="1"/>
</dbReference>
<dbReference type="Proteomes" id="UP000528457">
    <property type="component" value="Unassembled WGS sequence"/>
</dbReference>
<sequence>MGLLMAAIAVFMAALAILLWQRERAVERCWQHTEGEIVEVNLQTVRVSGVERRSSAYRAPDIEYQLDGKRYRFTHHGEDSRNPWTVGNSVPLRYDPNNHLRVQLSLNSIINAANLCGFFSIVLGVVAYLSWEPVSLTLKTEYLIALVALVALASRLNLTVFLEQLRMSPEERLAQEPENARELLDETS</sequence>
<protein>
    <recommendedName>
        <fullName evidence="2">DUF3592 domain-containing protein</fullName>
    </recommendedName>
</protein>
<keyword evidence="1" id="KW-1133">Transmembrane helix</keyword>
<accession>A0A7X0JQQ8</accession>
<gene>
    <name evidence="3" type="ORF">HNR48_000836</name>
</gene>
<comment type="caution">
    <text evidence="3">The sequence shown here is derived from an EMBL/GenBank/DDBJ whole genome shotgun (WGS) entry which is preliminary data.</text>
</comment>
<evidence type="ECO:0000256" key="1">
    <source>
        <dbReference type="SAM" id="Phobius"/>
    </source>
</evidence>
<feature type="domain" description="DUF3592" evidence="2">
    <location>
        <begin position="33"/>
        <end position="101"/>
    </location>
</feature>
<dbReference type="AlphaFoldDB" id="A0A7X0JQQ8"/>
<feature type="transmembrane region" description="Helical" evidence="1">
    <location>
        <begin position="6"/>
        <end position="22"/>
    </location>
</feature>
<dbReference type="InParanoid" id="A0A7X0JQQ8"/>
<reference evidence="3 4" key="1">
    <citation type="submission" date="2020-08" db="EMBL/GenBank/DDBJ databases">
        <title>Genomic Encyclopedia of Type Strains, Phase IV (KMG-IV): sequencing the most valuable type-strain genomes for metagenomic binning, comparative biology and taxonomic classification.</title>
        <authorList>
            <person name="Goeker M."/>
        </authorList>
    </citation>
    <scope>NUCLEOTIDE SEQUENCE [LARGE SCALE GENOMIC DNA]</scope>
    <source>
        <strain evidence="3 4">DSM 22368</strain>
    </source>
</reference>
<dbReference type="RefSeq" id="WP_166850878.1">
    <property type="nucleotide sequence ID" value="NZ_JAAONY010000001.1"/>
</dbReference>
<feature type="transmembrane region" description="Helical" evidence="1">
    <location>
        <begin position="109"/>
        <end position="130"/>
    </location>
</feature>
<keyword evidence="4" id="KW-1185">Reference proteome</keyword>
<dbReference type="InterPro" id="IPR021994">
    <property type="entry name" value="DUF3592"/>
</dbReference>
<dbReference type="EMBL" id="JACHHT010000001">
    <property type="protein sequence ID" value="MBB6520558.1"/>
    <property type="molecule type" value="Genomic_DNA"/>
</dbReference>
<proteinExistence type="predicted"/>